<comment type="caution">
    <text evidence="10">The sequence shown here is derived from an EMBL/GenBank/DDBJ whole genome shotgun (WGS) entry which is preliminary data.</text>
</comment>
<evidence type="ECO:0000256" key="8">
    <source>
        <dbReference type="RuleBase" id="RU363032"/>
    </source>
</evidence>
<feature type="transmembrane region" description="Helical" evidence="8">
    <location>
        <begin position="441"/>
        <end position="464"/>
    </location>
</feature>
<evidence type="ECO:0000259" key="9">
    <source>
        <dbReference type="PROSITE" id="PS50928"/>
    </source>
</evidence>
<name>A0A849KLK3_9BURK</name>
<comment type="similarity">
    <text evidence="8">Belongs to the binding-protein-dependent transport system permease family.</text>
</comment>
<dbReference type="Pfam" id="PF00528">
    <property type="entry name" value="BPD_transp_1"/>
    <property type="match status" value="2"/>
</dbReference>
<feature type="transmembrane region" description="Helical" evidence="8">
    <location>
        <begin position="79"/>
        <end position="103"/>
    </location>
</feature>
<feature type="transmembrane region" description="Helical" evidence="8">
    <location>
        <begin position="379"/>
        <end position="400"/>
    </location>
</feature>
<accession>A0A849KLK3</accession>
<proteinExistence type="inferred from homology"/>
<feature type="domain" description="ABC transmembrane type-1" evidence="9">
    <location>
        <begin position="375"/>
        <end position="567"/>
    </location>
</feature>
<dbReference type="InterPro" id="IPR000515">
    <property type="entry name" value="MetI-like"/>
</dbReference>
<feature type="transmembrane region" description="Helical" evidence="8">
    <location>
        <begin position="163"/>
        <end position="184"/>
    </location>
</feature>
<keyword evidence="5 8" id="KW-0812">Transmembrane</keyword>
<dbReference type="PANTHER" id="PTHR43357">
    <property type="entry name" value="INNER MEMBRANE ABC TRANSPORTER PERMEASE PROTEIN YDCV"/>
    <property type="match status" value="1"/>
</dbReference>
<feature type="transmembrane region" description="Helical" evidence="8">
    <location>
        <begin position="29"/>
        <end position="48"/>
    </location>
</feature>
<dbReference type="RefSeq" id="WP_171556982.1">
    <property type="nucleotide sequence ID" value="NZ_JABFCS010000001.1"/>
</dbReference>
<dbReference type="CDD" id="cd06261">
    <property type="entry name" value="TM_PBP2"/>
    <property type="match status" value="2"/>
</dbReference>
<feature type="transmembrane region" description="Helical" evidence="8">
    <location>
        <begin position="218"/>
        <end position="247"/>
    </location>
</feature>
<evidence type="ECO:0000256" key="1">
    <source>
        <dbReference type="ARBA" id="ARBA00004429"/>
    </source>
</evidence>
<evidence type="ECO:0000256" key="6">
    <source>
        <dbReference type="ARBA" id="ARBA00022989"/>
    </source>
</evidence>
<keyword evidence="6 8" id="KW-1133">Transmembrane helix</keyword>
<feature type="transmembrane region" description="Helical" evidence="8">
    <location>
        <begin position="548"/>
        <end position="568"/>
    </location>
</feature>
<dbReference type="GO" id="GO:0055085">
    <property type="term" value="P:transmembrane transport"/>
    <property type="evidence" value="ECO:0007669"/>
    <property type="project" value="InterPro"/>
</dbReference>
<evidence type="ECO:0000256" key="5">
    <source>
        <dbReference type="ARBA" id="ARBA00022692"/>
    </source>
</evidence>
<dbReference type="PANTHER" id="PTHR43357:SF3">
    <property type="entry name" value="FE(3+)-TRANSPORT SYSTEM PERMEASE PROTEIN FBPB 2"/>
    <property type="match status" value="1"/>
</dbReference>
<evidence type="ECO:0000256" key="2">
    <source>
        <dbReference type="ARBA" id="ARBA00022448"/>
    </source>
</evidence>
<feature type="transmembrane region" description="Helical" evidence="8">
    <location>
        <begin position="412"/>
        <end position="435"/>
    </location>
</feature>
<dbReference type="PROSITE" id="PS50928">
    <property type="entry name" value="ABC_TM1"/>
    <property type="match status" value="2"/>
</dbReference>
<dbReference type="SUPFAM" id="SSF161098">
    <property type="entry name" value="MetI-like"/>
    <property type="match status" value="2"/>
</dbReference>
<evidence type="ECO:0000313" key="10">
    <source>
        <dbReference type="EMBL" id="NNU42639.1"/>
    </source>
</evidence>
<reference evidence="10 11" key="1">
    <citation type="submission" date="2020-05" db="EMBL/GenBank/DDBJ databases">
        <authorList>
            <person name="Khan S.A."/>
            <person name="Jeon C.O."/>
            <person name="Chun B.H."/>
        </authorList>
    </citation>
    <scope>NUCLEOTIDE SEQUENCE [LARGE SCALE GENOMIC DNA]</scope>
    <source>
        <strain evidence="10 11">B156</strain>
    </source>
</reference>
<keyword evidence="3" id="KW-1003">Cell membrane</keyword>
<dbReference type="Gene3D" id="1.10.3720.10">
    <property type="entry name" value="MetI-like"/>
    <property type="match status" value="2"/>
</dbReference>
<feature type="transmembrane region" description="Helical" evidence="8">
    <location>
        <begin position="115"/>
        <end position="138"/>
    </location>
</feature>
<comment type="subcellular location">
    <subcellularLocation>
        <location evidence="1">Cell inner membrane</location>
        <topology evidence="1">Multi-pass membrane protein</topology>
    </subcellularLocation>
    <subcellularLocation>
        <location evidence="8">Cell membrane</location>
        <topology evidence="8">Multi-pass membrane protein</topology>
    </subcellularLocation>
</comment>
<feature type="transmembrane region" description="Helical" evidence="8">
    <location>
        <begin position="317"/>
        <end position="343"/>
    </location>
</feature>
<evidence type="ECO:0000313" key="11">
    <source>
        <dbReference type="Proteomes" id="UP000552954"/>
    </source>
</evidence>
<evidence type="ECO:0000256" key="7">
    <source>
        <dbReference type="ARBA" id="ARBA00023136"/>
    </source>
</evidence>
<organism evidence="10 11">
    <name type="scientific">Ramlibacter montanisoli</name>
    <dbReference type="NCBI Taxonomy" id="2732512"/>
    <lineage>
        <taxon>Bacteria</taxon>
        <taxon>Pseudomonadati</taxon>
        <taxon>Pseudomonadota</taxon>
        <taxon>Betaproteobacteria</taxon>
        <taxon>Burkholderiales</taxon>
        <taxon>Comamonadaceae</taxon>
        <taxon>Ramlibacter</taxon>
    </lineage>
</organism>
<keyword evidence="11" id="KW-1185">Reference proteome</keyword>
<gene>
    <name evidence="10" type="ORF">HK415_04815</name>
</gene>
<feature type="transmembrane region" description="Helical" evidence="8">
    <location>
        <begin position="267"/>
        <end position="287"/>
    </location>
</feature>
<feature type="domain" description="ABC transmembrane type-1" evidence="9">
    <location>
        <begin position="80"/>
        <end position="288"/>
    </location>
</feature>
<sequence length="583" mass="63621">MAYVKTTLDEAALPAGGFAQRWRHWDKSAIVWLVAIAVLVFLVVNPLLRLFVVSFQDANGAFTLANYAGAYGRSRYLEALLNSLILGVSAGALCLVFGVPMAWALSRTDMPFKGLVWVAILGTFIIPPYLGAVGWILLAGPNAGWLNKAYVALTGASSGPFNIYSMPGLVLVVACYSFPYVFVLTKSALDLVSSEMEDAANILGAGNLRTTWLITLPLVLPAILGAFILVFLEAIALFGSPALIALPARFHVVTTQLWQFFEFPPKIGLAAAYAMPLLVITILLFWVQRRITHRKGYVSLTGKGGERRPVPLGPWKWPMLGWCLFVCTLSFFMPLVVICQAAFAKAWGRGFSLDNLTLRNLVAVVVDNDLTRTATLHTFLYAGTASLIALVLAMCIAYITNRNLVNRHVGSVLGFLTMAPFVVPGIVLAIGFYAAYTQPPLVLYGTAWILILAFTTRFLPIAYVNSNAAIRSINPELEEAVRTLGGSRLTAIRYVVMPVLKRSMAGAFILVFIPATRELSTAIFLYSINTQVLSVLLFDKSDEGNFEMLASIGLVLVVITVSLILLGFRLMGRDFMLRRTTVA</sequence>
<keyword evidence="2 8" id="KW-0813">Transport</keyword>
<dbReference type="InterPro" id="IPR035906">
    <property type="entry name" value="MetI-like_sf"/>
</dbReference>
<evidence type="ECO:0000256" key="3">
    <source>
        <dbReference type="ARBA" id="ARBA00022475"/>
    </source>
</evidence>
<dbReference type="EMBL" id="JABFCS010000001">
    <property type="protein sequence ID" value="NNU42639.1"/>
    <property type="molecule type" value="Genomic_DNA"/>
</dbReference>
<reference evidence="10 11" key="2">
    <citation type="submission" date="2020-06" db="EMBL/GenBank/DDBJ databases">
        <title>Ramlibacter rhizophilus sp. nov., isolated from rhizosphere soil of national flower Mugunghwa from South Korea.</title>
        <authorList>
            <person name="Zheng-Fei Y."/>
            <person name="Huan T."/>
        </authorList>
    </citation>
    <scope>NUCLEOTIDE SEQUENCE [LARGE SCALE GENOMIC DNA]</scope>
    <source>
        <strain evidence="10 11">B156</strain>
    </source>
</reference>
<dbReference type="Proteomes" id="UP000552954">
    <property type="component" value="Unassembled WGS sequence"/>
</dbReference>
<evidence type="ECO:0000256" key="4">
    <source>
        <dbReference type="ARBA" id="ARBA00022519"/>
    </source>
</evidence>
<feature type="transmembrane region" description="Helical" evidence="8">
    <location>
        <begin position="507"/>
        <end position="528"/>
    </location>
</feature>
<keyword evidence="4" id="KW-0997">Cell inner membrane</keyword>
<protein>
    <submittedName>
        <fullName evidence="10">Iron ABC transporter permease</fullName>
    </submittedName>
</protein>
<dbReference type="AlphaFoldDB" id="A0A849KLK3"/>
<keyword evidence="7 8" id="KW-0472">Membrane</keyword>
<dbReference type="GO" id="GO:0005886">
    <property type="term" value="C:plasma membrane"/>
    <property type="evidence" value="ECO:0007669"/>
    <property type="project" value="UniProtKB-SubCell"/>
</dbReference>